<keyword evidence="4 7" id="KW-1133">Transmembrane helix</keyword>
<evidence type="ECO:0000256" key="5">
    <source>
        <dbReference type="ARBA" id="ARBA00023136"/>
    </source>
</evidence>
<comment type="similarity">
    <text evidence="2">Belongs to the peptidase A1 family.</text>
</comment>
<feature type="compositionally biased region" description="Gly residues" evidence="6">
    <location>
        <begin position="759"/>
        <end position="775"/>
    </location>
</feature>
<feature type="transmembrane region" description="Helical" evidence="7">
    <location>
        <begin position="415"/>
        <end position="437"/>
    </location>
</feature>
<feature type="region of interest" description="Disordered" evidence="6">
    <location>
        <begin position="446"/>
        <end position="503"/>
    </location>
</feature>
<dbReference type="CDD" id="cd05471">
    <property type="entry name" value="pepsin_like"/>
    <property type="match status" value="1"/>
</dbReference>
<feature type="compositionally biased region" description="Polar residues" evidence="6">
    <location>
        <begin position="701"/>
        <end position="716"/>
    </location>
</feature>
<dbReference type="InterPro" id="IPR051694">
    <property type="entry name" value="Immunoregulatory_rcpt-like"/>
</dbReference>
<keyword evidence="5 7" id="KW-0472">Membrane</keyword>
<evidence type="ECO:0000256" key="6">
    <source>
        <dbReference type="SAM" id="MobiDB-lite"/>
    </source>
</evidence>
<dbReference type="PROSITE" id="PS51767">
    <property type="entry name" value="PEPTIDASE_A1"/>
    <property type="match status" value="1"/>
</dbReference>
<proteinExistence type="inferred from homology"/>
<evidence type="ECO:0000256" key="3">
    <source>
        <dbReference type="ARBA" id="ARBA00022692"/>
    </source>
</evidence>
<dbReference type="InterPro" id="IPR021109">
    <property type="entry name" value="Peptidase_aspartic_dom_sf"/>
</dbReference>
<evidence type="ECO:0000256" key="2">
    <source>
        <dbReference type="ARBA" id="ARBA00007447"/>
    </source>
</evidence>
<organism evidence="9 10">
    <name type="scientific">Cladonia borealis</name>
    <dbReference type="NCBI Taxonomy" id="184061"/>
    <lineage>
        <taxon>Eukaryota</taxon>
        <taxon>Fungi</taxon>
        <taxon>Dikarya</taxon>
        <taxon>Ascomycota</taxon>
        <taxon>Pezizomycotina</taxon>
        <taxon>Lecanoromycetes</taxon>
        <taxon>OSLEUM clade</taxon>
        <taxon>Lecanoromycetidae</taxon>
        <taxon>Lecanorales</taxon>
        <taxon>Lecanorineae</taxon>
        <taxon>Cladoniaceae</taxon>
        <taxon>Cladonia</taxon>
    </lineage>
</organism>
<dbReference type="GO" id="GO:0016020">
    <property type="term" value="C:membrane"/>
    <property type="evidence" value="ECO:0007669"/>
    <property type="project" value="UniProtKB-SubCell"/>
</dbReference>
<dbReference type="PRINTS" id="PR00792">
    <property type="entry name" value="PEPSIN"/>
</dbReference>
<evidence type="ECO:0000259" key="8">
    <source>
        <dbReference type="PROSITE" id="PS51767"/>
    </source>
</evidence>
<keyword evidence="10" id="KW-1185">Reference proteome</keyword>
<dbReference type="InterPro" id="IPR033121">
    <property type="entry name" value="PEPTIDASE_A1"/>
</dbReference>
<evidence type="ECO:0000256" key="4">
    <source>
        <dbReference type="ARBA" id="ARBA00022989"/>
    </source>
</evidence>
<dbReference type="SUPFAM" id="SSF50630">
    <property type="entry name" value="Acid proteases"/>
    <property type="match status" value="1"/>
</dbReference>
<dbReference type="AlphaFoldDB" id="A0AA39R203"/>
<sequence>MANASAAPIVVPSSESWDGNDGPWSTFSIHVGTPPQPARVLVSTALGEQWVISANKTQGGCLSTDPSTCGQSRGGLVNVNASSTWKDQGIYAVGLELNLPDYVGNYDNGDYGLDTFGVGLPGSGGASLPNMVVSALATKDYYLGYIGVTDHPTNFTEFDDPHPSFLSTLKSTGKIPSLSYGYTAGAQYRFKKVDGSLTLGGYDASKFAPNDVNFQMASDISRDLVIGLQDITYTDSNGTNGKLLNEGILTFIDATVPHIWLPQDACTLFEEAFGITYNSTVNRYLVNSTLHTQLQSQNASVSFVIGNDVSGGNTVMITLPYEAFDLQVGPPIVDTTQYYFPLRRAANSTQFTMGRTFLQEAYLTTNYEYSNFSVAQNVWIEGAPSQIISIASANTTSTSPKITITHTKKSISTGALVGIIVAAVLLLSIAAAGIFLCRRRRKRRKAKGTDDTDGAYALHKPELDGVGKGPVGELFTEGKLGESDSSSKIEMQGSDVDLSSDKHRAEMEGSKGILASEMEGTKGVLRSEMEGTKGVLRSEMEGTPQNSEMEGSPFGPVEMYAGPHGLYELDSPHIEAAEGTDVTSPLGGSRKRRSGIVSWGRRPRPTPSTNPASSSDEISPDTDEPDRRSGAGLWTSRRPRGTPRSITPQEISSPSSESSRSRMRNRGDLLTQRLEAASRSNHPPNDISSPSDSERRPRPTLASTYSNRTTANVSSDGSRERLDSGGGAEAWNRRFGAEVKSATPEVLSPGRRGRERLGSGSGMSGEEGVSSGGSGYHTPRETSPLPPGNFF</sequence>
<evidence type="ECO:0000256" key="1">
    <source>
        <dbReference type="ARBA" id="ARBA00004167"/>
    </source>
</evidence>
<feature type="compositionally biased region" description="Polar residues" evidence="6">
    <location>
        <begin position="678"/>
        <end position="687"/>
    </location>
</feature>
<feature type="compositionally biased region" description="Low complexity" evidence="6">
    <location>
        <begin position="645"/>
        <end position="658"/>
    </location>
</feature>
<dbReference type="GO" id="GO:0004190">
    <property type="term" value="F:aspartic-type endopeptidase activity"/>
    <property type="evidence" value="ECO:0007669"/>
    <property type="project" value="InterPro"/>
</dbReference>
<evidence type="ECO:0000313" key="10">
    <source>
        <dbReference type="Proteomes" id="UP001166286"/>
    </source>
</evidence>
<dbReference type="Proteomes" id="UP001166286">
    <property type="component" value="Unassembled WGS sequence"/>
</dbReference>
<gene>
    <name evidence="9" type="ORF">JMJ35_004443</name>
</gene>
<dbReference type="InterPro" id="IPR001461">
    <property type="entry name" value="Aspartic_peptidase_A1"/>
</dbReference>
<name>A0AA39R203_9LECA</name>
<feature type="domain" description="Peptidase A1" evidence="8">
    <location>
        <begin position="25"/>
        <end position="375"/>
    </location>
</feature>
<comment type="caution">
    <text evidence="9">The sequence shown here is derived from an EMBL/GenBank/DDBJ whole genome shotgun (WGS) entry which is preliminary data.</text>
</comment>
<feature type="region of interest" description="Disordered" evidence="6">
    <location>
        <begin position="540"/>
        <end position="791"/>
    </location>
</feature>
<dbReference type="Pfam" id="PF00026">
    <property type="entry name" value="Asp"/>
    <property type="match status" value="1"/>
</dbReference>
<reference evidence="9" key="1">
    <citation type="submission" date="2023-03" db="EMBL/GenBank/DDBJ databases">
        <title>Complete genome of Cladonia borealis.</title>
        <authorList>
            <person name="Park H."/>
        </authorList>
    </citation>
    <scope>NUCLEOTIDE SEQUENCE</scope>
    <source>
        <strain evidence="9">ANT050790</strain>
    </source>
</reference>
<feature type="compositionally biased region" description="Polar residues" evidence="6">
    <location>
        <begin position="607"/>
        <end position="617"/>
    </location>
</feature>
<evidence type="ECO:0000256" key="7">
    <source>
        <dbReference type="SAM" id="Phobius"/>
    </source>
</evidence>
<dbReference type="Gene3D" id="2.40.70.10">
    <property type="entry name" value="Acid Proteases"/>
    <property type="match status" value="2"/>
</dbReference>
<accession>A0AA39R203</accession>
<dbReference type="EMBL" id="JAFEKC020000008">
    <property type="protein sequence ID" value="KAK0513457.1"/>
    <property type="molecule type" value="Genomic_DNA"/>
</dbReference>
<dbReference type="InterPro" id="IPR034164">
    <property type="entry name" value="Pepsin-like_dom"/>
</dbReference>
<evidence type="ECO:0000313" key="9">
    <source>
        <dbReference type="EMBL" id="KAK0513457.1"/>
    </source>
</evidence>
<protein>
    <recommendedName>
        <fullName evidence="8">Peptidase A1 domain-containing protein</fullName>
    </recommendedName>
</protein>
<keyword evidence="3 7" id="KW-0812">Transmembrane</keyword>
<dbReference type="PANTHER" id="PTHR15549">
    <property type="entry name" value="PAIRED IMMUNOGLOBULIN-LIKE TYPE 2 RECEPTOR"/>
    <property type="match status" value="1"/>
</dbReference>
<dbReference type="GO" id="GO:0006508">
    <property type="term" value="P:proteolysis"/>
    <property type="evidence" value="ECO:0007669"/>
    <property type="project" value="InterPro"/>
</dbReference>
<dbReference type="GO" id="GO:0071944">
    <property type="term" value="C:cell periphery"/>
    <property type="evidence" value="ECO:0007669"/>
    <property type="project" value="UniProtKB-ARBA"/>
</dbReference>
<comment type="subcellular location">
    <subcellularLocation>
        <location evidence="1">Membrane</location>
        <topology evidence="1">Single-pass membrane protein</topology>
    </subcellularLocation>
</comment>